<evidence type="ECO:0000313" key="6">
    <source>
        <dbReference type="Proteomes" id="UP001327027"/>
    </source>
</evidence>
<keyword evidence="6" id="KW-1185">Reference proteome</keyword>
<gene>
    <name evidence="5" type="ORF">U6A24_02780</name>
</gene>
<dbReference type="Pfam" id="PF00294">
    <property type="entry name" value="PfkB"/>
    <property type="match status" value="1"/>
</dbReference>
<dbReference type="EMBL" id="JAYKLX010000001">
    <property type="protein sequence ID" value="MEB3344365.1"/>
    <property type="molecule type" value="Genomic_DNA"/>
</dbReference>
<keyword evidence="3 5" id="KW-0418">Kinase</keyword>
<evidence type="ECO:0000256" key="3">
    <source>
        <dbReference type="ARBA" id="ARBA00022777"/>
    </source>
</evidence>
<dbReference type="Gene3D" id="3.40.1190.20">
    <property type="match status" value="1"/>
</dbReference>
<evidence type="ECO:0000256" key="2">
    <source>
        <dbReference type="ARBA" id="ARBA00022679"/>
    </source>
</evidence>
<dbReference type="InterPro" id="IPR011611">
    <property type="entry name" value="PfkB_dom"/>
</dbReference>
<reference evidence="5 6" key="1">
    <citation type="journal article" date="2013" name="Int. J. Syst. Evol. Microbiol.">
        <title>Aquimarina gracilis sp. nov., isolated from the gut microflora of a mussel, Mytilus coruscus, and emended description of Aquimarina spongiae.</title>
        <authorList>
            <person name="Park S.C."/>
            <person name="Choe H.N."/>
            <person name="Baik K.S."/>
            <person name="Seong C.N."/>
        </authorList>
    </citation>
    <scope>NUCLEOTIDE SEQUENCE [LARGE SCALE GENOMIC DNA]</scope>
    <source>
        <strain evidence="5 6">PSC32</strain>
    </source>
</reference>
<dbReference type="CDD" id="cd01166">
    <property type="entry name" value="KdgK"/>
    <property type="match status" value="1"/>
</dbReference>
<name>A0ABU5ZQL3_9FLAO</name>
<keyword evidence="2" id="KW-0808">Transferase</keyword>
<feature type="domain" description="Carbohydrate kinase PfkB" evidence="4">
    <location>
        <begin position="3"/>
        <end position="308"/>
    </location>
</feature>
<comment type="caution">
    <text evidence="5">The sequence shown here is derived from an EMBL/GenBank/DDBJ whole genome shotgun (WGS) entry which is preliminary data.</text>
</comment>
<dbReference type="GO" id="GO:0016301">
    <property type="term" value="F:kinase activity"/>
    <property type="evidence" value="ECO:0007669"/>
    <property type="project" value="UniProtKB-KW"/>
</dbReference>
<organism evidence="5 6">
    <name type="scientific">Aquimarina gracilis</name>
    <dbReference type="NCBI Taxonomy" id="874422"/>
    <lineage>
        <taxon>Bacteria</taxon>
        <taxon>Pseudomonadati</taxon>
        <taxon>Bacteroidota</taxon>
        <taxon>Flavobacteriia</taxon>
        <taxon>Flavobacteriales</taxon>
        <taxon>Flavobacteriaceae</taxon>
        <taxon>Aquimarina</taxon>
    </lineage>
</organism>
<dbReference type="SUPFAM" id="SSF53613">
    <property type="entry name" value="Ribokinase-like"/>
    <property type="match status" value="1"/>
</dbReference>
<dbReference type="Proteomes" id="UP001327027">
    <property type="component" value="Unassembled WGS sequence"/>
</dbReference>
<sequence>MKKRIITIGEVLMRLATTGHNRFFQADDFKVHFGGAEANVAISLSCFGQQTSHITVFPDHDIGKTASNYLKKNDVDTSNVKFLDKGRMGLYFHEKGAMQRSSKIIYDRFNSSFSFIEAMDFDWDAIFRDSDWLHWTGITPAISATAAKFCSTAIMKAKEHGLTISGDINYRRNLWQYGKTPKDIMPELIANTHIIIAGLIDFENCLGIKKNSFEEACYVTCEKFANIQKIATTRRKSVSASANRLSGVLYDNGDVYLSKEYEMLQIVDRIGGGDAFMAGLIYGLLYKGNQDALEFAIAASVLKHSISGDANMASVEEVEKLVRGENIGRLLR</sequence>
<proteinExistence type="inferred from homology"/>
<accession>A0ABU5ZQL3</accession>
<protein>
    <submittedName>
        <fullName evidence="5">Sugar kinase</fullName>
    </submittedName>
</protein>
<evidence type="ECO:0000256" key="1">
    <source>
        <dbReference type="ARBA" id="ARBA00010688"/>
    </source>
</evidence>
<evidence type="ECO:0000259" key="4">
    <source>
        <dbReference type="Pfam" id="PF00294"/>
    </source>
</evidence>
<comment type="similarity">
    <text evidence="1">Belongs to the carbohydrate kinase PfkB family.</text>
</comment>
<dbReference type="InterPro" id="IPR052700">
    <property type="entry name" value="Carb_kinase_PfkB-like"/>
</dbReference>
<dbReference type="PANTHER" id="PTHR43320:SF2">
    <property type="entry name" value="2-DEHYDRO-3-DEOXYGLUCONOKINASE_2-DEHYDRO-3-DEOXYGALACTONOKINASE"/>
    <property type="match status" value="1"/>
</dbReference>
<dbReference type="PANTHER" id="PTHR43320">
    <property type="entry name" value="SUGAR KINASE"/>
    <property type="match status" value="1"/>
</dbReference>
<evidence type="ECO:0000313" key="5">
    <source>
        <dbReference type="EMBL" id="MEB3344365.1"/>
    </source>
</evidence>
<dbReference type="InterPro" id="IPR029056">
    <property type="entry name" value="Ribokinase-like"/>
</dbReference>
<dbReference type="RefSeq" id="WP_324178412.1">
    <property type="nucleotide sequence ID" value="NZ_BAABAW010000016.1"/>
</dbReference>